<comment type="caution">
    <text evidence="2">The sequence shown here is derived from an EMBL/GenBank/DDBJ whole genome shotgun (WGS) entry which is preliminary data.</text>
</comment>
<feature type="transmembrane region" description="Helical" evidence="1">
    <location>
        <begin position="20"/>
        <end position="40"/>
    </location>
</feature>
<evidence type="ECO:0000313" key="2">
    <source>
        <dbReference type="EMBL" id="KAK8934087.1"/>
    </source>
</evidence>
<proteinExistence type="predicted"/>
<dbReference type="AlphaFoldDB" id="A0AAP0B9G0"/>
<feature type="transmembrane region" description="Helical" evidence="1">
    <location>
        <begin position="162"/>
        <end position="180"/>
    </location>
</feature>
<evidence type="ECO:0008006" key="4">
    <source>
        <dbReference type="Google" id="ProtNLM"/>
    </source>
</evidence>
<feature type="transmembrane region" description="Helical" evidence="1">
    <location>
        <begin position="52"/>
        <end position="74"/>
    </location>
</feature>
<gene>
    <name evidence="2" type="ORF">KSP39_PZI014538</name>
</gene>
<keyword evidence="1" id="KW-0472">Membrane</keyword>
<feature type="transmembrane region" description="Helical" evidence="1">
    <location>
        <begin position="86"/>
        <end position="110"/>
    </location>
</feature>
<dbReference type="PANTHER" id="PTHR37172">
    <property type="entry name" value="TRANSMEMBRANE PROTEIN"/>
    <property type="match status" value="1"/>
</dbReference>
<organism evidence="2 3">
    <name type="scientific">Platanthera zijinensis</name>
    <dbReference type="NCBI Taxonomy" id="2320716"/>
    <lineage>
        <taxon>Eukaryota</taxon>
        <taxon>Viridiplantae</taxon>
        <taxon>Streptophyta</taxon>
        <taxon>Embryophyta</taxon>
        <taxon>Tracheophyta</taxon>
        <taxon>Spermatophyta</taxon>
        <taxon>Magnoliopsida</taxon>
        <taxon>Liliopsida</taxon>
        <taxon>Asparagales</taxon>
        <taxon>Orchidaceae</taxon>
        <taxon>Orchidoideae</taxon>
        <taxon>Orchideae</taxon>
        <taxon>Orchidinae</taxon>
        <taxon>Platanthera</taxon>
    </lineage>
</organism>
<feature type="transmembrane region" description="Helical" evidence="1">
    <location>
        <begin position="206"/>
        <end position="228"/>
    </location>
</feature>
<protein>
    <recommendedName>
        <fullName evidence="4">Transmembrane protein</fullName>
    </recommendedName>
</protein>
<dbReference type="PANTHER" id="PTHR37172:SF3">
    <property type="entry name" value="TRANSMEMBRANE PROTEIN"/>
    <property type="match status" value="1"/>
</dbReference>
<keyword evidence="3" id="KW-1185">Reference proteome</keyword>
<evidence type="ECO:0000256" key="1">
    <source>
        <dbReference type="SAM" id="Phobius"/>
    </source>
</evidence>
<dbReference type="Proteomes" id="UP001418222">
    <property type="component" value="Unassembled WGS sequence"/>
</dbReference>
<evidence type="ECO:0000313" key="3">
    <source>
        <dbReference type="Proteomes" id="UP001418222"/>
    </source>
</evidence>
<feature type="transmembrane region" description="Helical" evidence="1">
    <location>
        <begin position="122"/>
        <end position="141"/>
    </location>
</feature>
<reference evidence="2 3" key="1">
    <citation type="journal article" date="2022" name="Nat. Plants">
        <title>Genomes of leafy and leafless Platanthera orchids illuminate the evolution of mycoheterotrophy.</title>
        <authorList>
            <person name="Li M.H."/>
            <person name="Liu K.W."/>
            <person name="Li Z."/>
            <person name="Lu H.C."/>
            <person name="Ye Q.L."/>
            <person name="Zhang D."/>
            <person name="Wang J.Y."/>
            <person name="Li Y.F."/>
            <person name="Zhong Z.M."/>
            <person name="Liu X."/>
            <person name="Yu X."/>
            <person name="Liu D.K."/>
            <person name="Tu X.D."/>
            <person name="Liu B."/>
            <person name="Hao Y."/>
            <person name="Liao X.Y."/>
            <person name="Jiang Y.T."/>
            <person name="Sun W.H."/>
            <person name="Chen J."/>
            <person name="Chen Y.Q."/>
            <person name="Ai Y."/>
            <person name="Zhai J.W."/>
            <person name="Wu S.S."/>
            <person name="Zhou Z."/>
            <person name="Hsiao Y.Y."/>
            <person name="Wu W.L."/>
            <person name="Chen Y.Y."/>
            <person name="Lin Y.F."/>
            <person name="Hsu J.L."/>
            <person name="Li C.Y."/>
            <person name="Wang Z.W."/>
            <person name="Zhao X."/>
            <person name="Zhong W.Y."/>
            <person name="Ma X.K."/>
            <person name="Ma L."/>
            <person name="Huang J."/>
            <person name="Chen G.Z."/>
            <person name="Huang M.Z."/>
            <person name="Huang L."/>
            <person name="Peng D.H."/>
            <person name="Luo Y.B."/>
            <person name="Zou S.Q."/>
            <person name="Chen S.P."/>
            <person name="Lan S."/>
            <person name="Tsai W.C."/>
            <person name="Van de Peer Y."/>
            <person name="Liu Z.J."/>
        </authorList>
    </citation>
    <scope>NUCLEOTIDE SEQUENCE [LARGE SCALE GENOMIC DNA]</scope>
    <source>
        <strain evidence="2">Lor287</strain>
    </source>
</reference>
<name>A0AAP0B9G0_9ASPA</name>
<sequence>MISIRENDDEISSSSLAKQIFHGISITLLSLLLPLSFLLISRLATLLPTCKLISAILFFLVFSLSFAGLLCSIACHSPTFKAPKTVAWAILSLLQSCISWGIGAMGSTALGPDGRQGSGNVIWIKRMFFFVAIREIMMLWRGIFVKPVVDDTVYGEEREERGVDEVLAAVAFGVMWLWMLRMEMEPLMLYAGNESSGKETMGLNGFPLWLLSLTVAMTGILRVVDVLFRTKKALFQIRWLREKLDEASTEDKV</sequence>
<accession>A0AAP0B9G0</accession>
<keyword evidence="1" id="KW-0812">Transmembrane</keyword>
<keyword evidence="1" id="KW-1133">Transmembrane helix</keyword>
<dbReference type="EMBL" id="JBBWWQ010000012">
    <property type="protein sequence ID" value="KAK8934087.1"/>
    <property type="molecule type" value="Genomic_DNA"/>
</dbReference>